<sequence length="345" mass="38105">MPRQDVLAELRKLGVLQRRQLFNSTDLFTPWLENLGTSYRAFTQLAAKHPADPTVAEWTSRIKRSKHANSWQKRLNAEHSELPAGREVKVISCRRQGPRSAAQPVTPTMFEPLTHYHVDRCQDLEIRDAETGHTVLFASRNVASGAHAAGYQKTIEMLVDHQLPVKRAHTTEGSMGAFGTRAGSARNFSSKGVSEYVPKAKYRDVPADGLRVTTKAGQELAHTILKTAKIFHPQAVAKMEEVAGGKFSGNYPMIVTKDYAAGLHVADNASEFAIGIATTDGGSDSGWDFLFPEYGISLAMQHNLLWSWRTTCYHGTTVADNVRSHRYTGVLTVSSRTARAVDETL</sequence>
<comment type="caution">
    <text evidence="1">The sequence shown here is derived from an EMBL/GenBank/DDBJ whole genome shotgun (WGS) entry which is preliminary data.</text>
</comment>
<dbReference type="Proteomes" id="UP001212152">
    <property type="component" value="Unassembled WGS sequence"/>
</dbReference>
<name>A0AAD5XV53_9FUNG</name>
<organism evidence="1 2">
    <name type="scientific">Geranomyces variabilis</name>
    <dbReference type="NCBI Taxonomy" id="109894"/>
    <lineage>
        <taxon>Eukaryota</taxon>
        <taxon>Fungi</taxon>
        <taxon>Fungi incertae sedis</taxon>
        <taxon>Chytridiomycota</taxon>
        <taxon>Chytridiomycota incertae sedis</taxon>
        <taxon>Chytridiomycetes</taxon>
        <taxon>Spizellomycetales</taxon>
        <taxon>Powellomycetaceae</taxon>
        <taxon>Geranomyces</taxon>
    </lineage>
</organism>
<evidence type="ECO:0000313" key="1">
    <source>
        <dbReference type="EMBL" id="KAJ3183836.1"/>
    </source>
</evidence>
<proteinExistence type="predicted"/>
<evidence type="ECO:0000313" key="2">
    <source>
        <dbReference type="Proteomes" id="UP001212152"/>
    </source>
</evidence>
<keyword evidence="2" id="KW-1185">Reference proteome</keyword>
<reference evidence="1" key="1">
    <citation type="submission" date="2020-05" db="EMBL/GenBank/DDBJ databases">
        <title>Phylogenomic resolution of chytrid fungi.</title>
        <authorList>
            <person name="Stajich J.E."/>
            <person name="Amses K."/>
            <person name="Simmons R."/>
            <person name="Seto K."/>
            <person name="Myers J."/>
            <person name="Bonds A."/>
            <person name="Quandt C.A."/>
            <person name="Barry K."/>
            <person name="Liu P."/>
            <person name="Grigoriev I."/>
            <person name="Longcore J.E."/>
            <person name="James T.Y."/>
        </authorList>
    </citation>
    <scope>NUCLEOTIDE SEQUENCE</scope>
    <source>
        <strain evidence="1">JEL0379</strain>
    </source>
</reference>
<gene>
    <name evidence="1" type="ORF">HDU87_005952</name>
</gene>
<accession>A0AAD5XV53</accession>
<protein>
    <submittedName>
        <fullName evidence="1">Uncharacterized protein</fullName>
    </submittedName>
</protein>
<dbReference type="AlphaFoldDB" id="A0AAD5XV53"/>
<dbReference type="EMBL" id="JADGJQ010000005">
    <property type="protein sequence ID" value="KAJ3183836.1"/>
    <property type="molecule type" value="Genomic_DNA"/>
</dbReference>